<dbReference type="AlphaFoldDB" id="A0A382WP57"/>
<reference evidence="1" key="1">
    <citation type="submission" date="2018-05" db="EMBL/GenBank/DDBJ databases">
        <authorList>
            <person name="Lanie J.A."/>
            <person name="Ng W.-L."/>
            <person name="Kazmierczak K.M."/>
            <person name="Andrzejewski T.M."/>
            <person name="Davidsen T.M."/>
            <person name="Wayne K.J."/>
            <person name="Tettelin H."/>
            <person name="Glass J.I."/>
            <person name="Rusch D."/>
            <person name="Podicherti R."/>
            <person name="Tsui H.-C.T."/>
            <person name="Winkler M.E."/>
        </authorList>
    </citation>
    <scope>NUCLEOTIDE SEQUENCE</scope>
</reference>
<sequence>MLTQTYRDITFVFGAPDGDRYEMLKETAHHKNLSFSAVYRTYMDEILLGLHGEGVFDHAFSGAVGPELKVNKIFPTYQHWRGREERFEKFFVSPEEEYVEIPAVMVFPPEFTDEQGASLETDVEFEHANFVSAIIGQSLRLDWVQVYGTFLSEENMDE</sequence>
<name>A0A382WP57_9ZZZZ</name>
<protein>
    <submittedName>
        <fullName evidence="1">Uncharacterized protein</fullName>
    </submittedName>
</protein>
<proteinExistence type="predicted"/>
<dbReference type="EMBL" id="UINC01161428">
    <property type="protein sequence ID" value="SVD60612.1"/>
    <property type="molecule type" value="Genomic_DNA"/>
</dbReference>
<evidence type="ECO:0000313" key="1">
    <source>
        <dbReference type="EMBL" id="SVD60612.1"/>
    </source>
</evidence>
<organism evidence="1">
    <name type="scientific">marine metagenome</name>
    <dbReference type="NCBI Taxonomy" id="408172"/>
    <lineage>
        <taxon>unclassified sequences</taxon>
        <taxon>metagenomes</taxon>
        <taxon>ecological metagenomes</taxon>
    </lineage>
</organism>
<accession>A0A382WP57</accession>
<gene>
    <name evidence="1" type="ORF">METZ01_LOCUS413466</name>
</gene>